<dbReference type="AlphaFoldDB" id="A0A9Q1KBD8"/>
<evidence type="ECO:0000313" key="3">
    <source>
        <dbReference type="Proteomes" id="UP001153076"/>
    </source>
</evidence>
<evidence type="ECO:0000313" key="2">
    <source>
        <dbReference type="EMBL" id="KAJ8439757.1"/>
    </source>
</evidence>
<protein>
    <recommendedName>
        <fullName evidence="1">PGG domain-containing protein</fullName>
    </recommendedName>
</protein>
<dbReference type="InterPro" id="IPR036770">
    <property type="entry name" value="Ankyrin_rpt-contain_sf"/>
</dbReference>
<dbReference type="OrthoDB" id="674805at2759"/>
<dbReference type="SUPFAM" id="SSF48403">
    <property type="entry name" value="Ankyrin repeat"/>
    <property type="match status" value="1"/>
</dbReference>
<keyword evidence="3" id="KW-1185">Reference proteome</keyword>
<accession>A0A9Q1KBD8</accession>
<dbReference type="Pfam" id="PF13962">
    <property type="entry name" value="PGG"/>
    <property type="match status" value="2"/>
</dbReference>
<proteinExistence type="predicted"/>
<dbReference type="SMART" id="SM00248">
    <property type="entry name" value="ANK"/>
    <property type="match status" value="7"/>
</dbReference>
<dbReference type="EMBL" id="JAKOGI010000208">
    <property type="protein sequence ID" value="KAJ8439757.1"/>
    <property type="molecule type" value="Genomic_DNA"/>
</dbReference>
<dbReference type="Proteomes" id="UP001153076">
    <property type="component" value="Unassembled WGS sequence"/>
</dbReference>
<dbReference type="PANTHER" id="PTHR24128:SF61">
    <property type="entry name" value="ANKYRIN REPEAT-CONTAINING PROTEIN BDA1-LIKE"/>
    <property type="match status" value="1"/>
</dbReference>
<feature type="domain" description="PGG" evidence="1">
    <location>
        <begin position="475"/>
        <end position="520"/>
    </location>
</feature>
<dbReference type="InterPro" id="IPR026961">
    <property type="entry name" value="PGG_dom"/>
</dbReference>
<dbReference type="Gene3D" id="1.25.40.20">
    <property type="entry name" value="Ankyrin repeat-containing domain"/>
    <property type="match status" value="2"/>
</dbReference>
<evidence type="ECO:0000259" key="1">
    <source>
        <dbReference type="Pfam" id="PF13962"/>
    </source>
</evidence>
<name>A0A9Q1KBD8_9CARY</name>
<organism evidence="2 3">
    <name type="scientific">Carnegiea gigantea</name>
    <dbReference type="NCBI Taxonomy" id="171969"/>
    <lineage>
        <taxon>Eukaryota</taxon>
        <taxon>Viridiplantae</taxon>
        <taxon>Streptophyta</taxon>
        <taxon>Embryophyta</taxon>
        <taxon>Tracheophyta</taxon>
        <taxon>Spermatophyta</taxon>
        <taxon>Magnoliopsida</taxon>
        <taxon>eudicotyledons</taxon>
        <taxon>Gunneridae</taxon>
        <taxon>Pentapetalae</taxon>
        <taxon>Caryophyllales</taxon>
        <taxon>Cactineae</taxon>
        <taxon>Cactaceae</taxon>
        <taxon>Cactoideae</taxon>
        <taxon>Echinocereeae</taxon>
        <taxon>Carnegiea</taxon>
    </lineage>
</organism>
<dbReference type="InterPro" id="IPR002110">
    <property type="entry name" value="Ankyrin_rpt"/>
</dbReference>
<dbReference type="PANTHER" id="PTHR24128">
    <property type="entry name" value="HOMEOBOX PROTEIN WARIAI"/>
    <property type="match status" value="1"/>
</dbReference>
<gene>
    <name evidence="2" type="ORF">Cgig2_009581</name>
</gene>
<sequence>MDRLFQIAQIGDVEKLRQLLEEKPLILHQVPLMCAENPLHFSLAAGHLDFAREIVQLKPEFATGLNPEGYSCLHLASANGYVDIVQEIISVDPMLCRVKGRGGRTPFHVAGRTGRVDLIKEMLSSCEGCIEDVTVQKETAFHLAVRNYQFESLQVMLDWIRQMKKEDILNKKDEHDLLLIFPSEAGDREKGAGALRAQDLALHITTHSSSARGSLASQGVCNLVEYFSFHDGRDSPGEVRGTLLVIAVLVATATYQVGINPPCGVWQDDSQGQVAGISIMGSQNMVSYVLLVAFNSIGSTALGFVKEIVKLKPEFARELHPEGFSLMHVASANGHVEIVREIIRVDPRFVLSKKERGRLPFHFAVLTERVDLIQEVLANCEQCIEDVTVQKETALHLAIRNCQFGGLTIMLDWIRQMNKEDILNKKDEHGNTRLCVSSNEEDEHGNMVLGRWSKSALRNFVEYFKFHDGRDSPSDVRSTLLVRAVSVATATYQVGINTPAGLWQDDSQGHVAGTSIMSTHKICPISC</sequence>
<comment type="caution">
    <text evidence="2">The sequence shown here is derived from an EMBL/GenBank/DDBJ whole genome shotgun (WGS) entry which is preliminary data.</text>
</comment>
<dbReference type="Pfam" id="PF12796">
    <property type="entry name" value="Ank_2"/>
    <property type="match status" value="2"/>
</dbReference>
<feature type="domain" description="PGG" evidence="1">
    <location>
        <begin position="239"/>
        <end position="298"/>
    </location>
</feature>
<reference evidence="2" key="1">
    <citation type="submission" date="2022-04" db="EMBL/GenBank/DDBJ databases">
        <title>Carnegiea gigantea Genome sequencing and assembly v2.</title>
        <authorList>
            <person name="Copetti D."/>
            <person name="Sanderson M.J."/>
            <person name="Burquez A."/>
            <person name="Wojciechowski M.F."/>
        </authorList>
    </citation>
    <scope>NUCLEOTIDE SEQUENCE</scope>
    <source>
        <strain evidence="2">SGP5-SGP5p</strain>
        <tissue evidence="2">Aerial part</tissue>
    </source>
</reference>